<evidence type="ECO:0000313" key="2">
    <source>
        <dbReference type="Proteomes" id="UP000293380"/>
    </source>
</evidence>
<protein>
    <submittedName>
        <fullName evidence="1">Uncharacterized protein</fullName>
    </submittedName>
</protein>
<dbReference type="AlphaFoldDB" id="A0A4Q9EDA1"/>
<sequence length="66" mass="7428">MSYTRHTASGILLAAFVIRLNLVTHPARQYSVVQICSRRICHLLAVSMQLELFWVTVSPVTENIGD</sequence>
<name>A0A4Q9EDA1_9GAMM</name>
<accession>A0A4Q9EDA1</accession>
<dbReference type="Proteomes" id="UP000293380">
    <property type="component" value="Unassembled WGS sequence"/>
</dbReference>
<organism evidence="1 2">
    <name type="scientific">Hafnia paralvei</name>
    <dbReference type="NCBI Taxonomy" id="546367"/>
    <lineage>
        <taxon>Bacteria</taxon>
        <taxon>Pseudomonadati</taxon>
        <taxon>Pseudomonadota</taxon>
        <taxon>Gammaproteobacteria</taxon>
        <taxon>Enterobacterales</taxon>
        <taxon>Hafniaceae</taxon>
        <taxon>Hafnia</taxon>
    </lineage>
</organism>
<evidence type="ECO:0000313" key="1">
    <source>
        <dbReference type="EMBL" id="TBM20858.1"/>
    </source>
</evidence>
<dbReference type="EMBL" id="SITD01000069">
    <property type="protein sequence ID" value="TBM20858.1"/>
    <property type="molecule type" value="Genomic_DNA"/>
</dbReference>
<proteinExistence type="predicted"/>
<gene>
    <name evidence="1" type="ORF">EYY89_20880</name>
</gene>
<reference evidence="1 2" key="1">
    <citation type="submission" date="2019-02" db="EMBL/GenBank/DDBJ databases">
        <title>Comparative genomic analysis of the Hafnia genus genomes.</title>
        <authorList>
            <person name="Zhiqiu Y."/>
            <person name="Chao Y."/>
            <person name="Yuhui D."/>
            <person name="Di H."/>
            <person name="Bin L."/>
        </authorList>
    </citation>
    <scope>NUCLEOTIDE SEQUENCE [LARGE SCALE GENOMIC DNA]</scope>
    <source>
        <strain evidence="1 2">PCM_1194</strain>
    </source>
</reference>
<comment type="caution">
    <text evidence="1">The sequence shown here is derived from an EMBL/GenBank/DDBJ whole genome shotgun (WGS) entry which is preliminary data.</text>
</comment>